<dbReference type="PANTHER" id="PTHR10338">
    <property type="entry name" value="INTER-ALPHA-TRYPSIN INHIBITOR HEAVY CHAIN FAMILY MEMBER"/>
    <property type="match status" value="1"/>
</dbReference>
<proteinExistence type="predicted"/>
<dbReference type="SMART" id="SM00327">
    <property type="entry name" value="VWA"/>
    <property type="match status" value="1"/>
</dbReference>
<dbReference type="InterPro" id="IPR036465">
    <property type="entry name" value="vWFA_dom_sf"/>
</dbReference>
<sequence>MMQKFSLGDSPFPKPSQPKGSHFDGIDIYGLKIDTKISSRFVNVAITSCVVNHANVSKEAFFEVDFPKAAFVTNFTVTIDGVVYQGVIKEKKAAQQQYQKAVSRGQTAGLVKISGRNTDKFTVSVNAAAGSKITFDLAYEELLKRKFGKYEVVLKVNPKQLVQQFEIKANIYVPQGINFLEAEGSFITNDLLPVVKKSFSGKIGRVSFKPTFDQQRTCPDCPTTRLNGDFIITYDANRESPGDIKIVDGYFVHFFAPQNISRLPKNIVFIIDVSISMSGRKLQQVIKYSVESFFNLIQFFYHRSRYSIIIYPELLSVKLRTNLNGGLMAGIEMLNEAHKEGYLPERSASIIIMLTDGRPTKGERDTNVILSNVKNAIQGRYPLYNLGFGNDLDYGSLEKLAAENNGLARRIYEDSDSALQLQGFYDEVANPLLTEIELKYPENAVSDVTQNNFKHYYDGSEIVVAGRLANKDINNFTAEVKAHGAEEDLLFSEQSEIEEIAKYMADEKFIYGDYIELIWSYLTIKELLEKRDAAEGDEKANLTKQIVELSVKYLFVTPLTSVVVTEPEDNEELLSFASPQEGRSPTTLPPSPLLSLPPSPRNPPQHPTIPQPLLPSCQACHPPCPHCPCHAEPPLCCTMPRHPHHAAPPAPCDITPSRRTTTCHTTLKFTFYTEGLAGVCVCVSF</sequence>
<feature type="region of interest" description="Disordered" evidence="1">
    <location>
        <begin position="1"/>
        <end position="21"/>
    </location>
</feature>
<dbReference type="PROSITE" id="PS51468">
    <property type="entry name" value="VIT"/>
    <property type="match status" value="1"/>
</dbReference>
<protein>
    <submittedName>
        <fullName evidence="4">Uncharacterized protein</fullName>
    </submittedName>
</protein>
<dbReference type="SMART" id="SM00609">
    <property type="entry name" value="VIT"/>
    <property type="match status" value="1"/>
</dbReference>
<dbReference type="Proteomes" id="UP000694421">
    <property type="component" value="Unplaced"/>
</dbReference>
<dbReference type="Pfam" id="PF08487">
    <property type="entry name" value="VIT"/>
    <property type="match status" value="1"/>
</dbReference>
<dbReference type="Ensembl" id="ENSSMRT00000022300.1">
    <property type="protein sequence ID" value="ENSSMRP00000019021.1"/>
    <property type="gene ID" value="ENSSMRG00000014824.1"/>
</dbReference>
<evidence type="ECO:0000313" key="5">
    <source>
        <dbReference type="Proteomes" id="UP000694421"/>
    </source>
</evidence>
<dbReference type="SUPFAM" id="SSF53300">
    <property type="entry name" value="vWA-like"/>
    <property type="match status" value="1"/>
</dbReference>
<feature type="domain" description="VWFA" evidence="2">
    <location>
        <begin position="321"/>
        <end position="428"/>
    </location>
</feature>
<reference evidence="4" key="1">
    <citation type="submission" date="2025-08" db="UniProtKB">
        <authorList>
            <consortium name="Ensembl"/>
        </authorList>
    </citation>
    <scope>IDENTIFICATION</scope>
</reference>
<keyword evidence="5" id="KW-1185">Reference proteome</keyword>
<evidence type="ECO:0000259" key="2">
    <source>
        <dbReference type="PROSITE" id="PS50234"/>
    </source>
</evidence>
<dbReference type="InterPro" id="IPR013694">
    <property type="entry name" value="VIT"/>
</dbReference>
<dbReference type="GeneTree" id="ENSGT00940000154554"/>
<reference evidence="4" key="2">
    <citation type="submission" date="2025-09" db="UniProtKB">
        <authorList>
            <consortium name="Ensembl"/>
        </authorList>
    </citation>
    <scope>IDENTIFICATION</scope>
</reference>
<dbReference type="PANTHER" id="PTHR10338:SF115">
    <property type="entry name" value="INTER-ALPHA-TRYPSIN INHIBITOR HEAVY CHAIN H3"/>
    <property type="match status" value="1"/>
</dbReference>
<evidence type="ECO:0000313" key="4">
    <source>
        <dbReference type="Ensembl" id="ENSSMRP00000019021.1"/>
    </source>
</evidence>
<dbReference type="InterPro" id="IPR050934">
    <property type="entry name" value="ITIH"/>
</dbReference>
<organism evidence="4 5">
    <name type="scientific">Salvator merianae</name>
    <name type="common">Argentine black and white tegu</name>
    <name type="synonym">Tupinambis merianae</name>
    <dbReference type="NCBI Taxonomy" id="96440"/>
    <lineage>
        <taxon>Eukaryota</taxon>
        <taxon>Metazoa</taxon>
        <taxon>Chordata</taxon>
        <taxon>Craniata</taxon>
        <taxon>Vertebrata</taxon>
        <taxon>Euteleostomi</taxon>
        <taxon>Lepidosauria</taxon>
        <taxon>Squamata</taxon>
        <taxon>Bifurcata</taxon>
        <taxon>Unidentata</taxon>
        <taxon>Episquamata</taxon>
        <taxon>Laterata</taxon>
        <taxon>Teiioidea</taxon>
        <taxon>Teiidae</taxon>
        <taxon>Salvator</taxon>
    </lineage>
</organism>
<accession>A0A8D0C8T0</accession>
<evidence type="ECO:0000259" key="3">
    <source>
        <dbReference type="PROSITE" id="PS51468"/>
    </source>
</evidence>
<feature type="region of interest" description="Disordered" evidence="1">
    <location>
        <begin position="575"/>
        <end position="608"/>
    </location>
</feature>
<feature type="compositionally biased region" description="Pro residues" evidence="1">
    <location>
        <begin position="587"/>
        <end position="608"/>
    </location>
</feature>
<dbReference type="Pfam" id="PF00092">
    <property type="entry name" value="VWA"/>
    <property type="match status" value="1"/>
</dbReference>
<dbReference type="PROSITE" id="PS50234">
    <property type="entry name" value="VWFA"/>
    <property type="match status" value="1"/>
</dbReference>
<dbReference type="OMA" id="QITEKIW"/>
<dbReference type="InterPro" id="IPR002035">
    <property type="entry name" value="VWF_A"/>
</dbReference>
<dbReference type="AlphaFoldDB" id="A0A8D0C8T0"/>
<feature type="domain" description="VIT" evidence="3">
    <location>
        <begin position="12"/>
        <end position="141"/>
    </location>
</feature>
<dbReference type="Gene3D" id="3.40.50.410">
    <property type="entry name" value="von Willebrand factor, type A domain"/>
    <property type="match status" value="1"/>
</dbReference>
<name>A0A8D0C8T0_SALMN</name>
<evidence type="ECO:0000256" key="1">
    <source>
        <dbReference type="SAM" id="MobiDB-lite"/>
    </source>
</evidence>